<accession>A0A151IZM0</accession>
<evidence type="ECO:0000313" key="1">
    <source>
        <dbReference type="EMBL" id="KYN14532.1"/>
    </source>
</evidence>
<evidence type="ECO:0008006" key="3">
    <source>
        <dbReference type="Google" id="ProtNLM"/>
    </source>
</evidence>
<evidence type="ECO:0000313" key="2">
    <source>
        <dbReference type="Proteomes" id="UP000078492"/>
    </source>
</evidence>
<dbReference type="Proteomes" id="UP000078492">
    <property type="component" value="Unassembled WGS sequence"/>
</dbReference>
<name>A0A151IZM0_9HYME</name>
<gene>
    <name evidence="1" type="ORF">ALC57_13262</name>
</gene>
<protein>
    <recommendedName>
        <fullName evidence="3">DNA-directed DNA polymerase</fullName>
    </recommendedName>
</protein>
<organism evidence="1 2">
    <name type="scientific">Trachymyrmex cornetzi</name>
    <dbReference type="NCBI Taxonomy" id="471704"/>
    <lineage>
        <taxon>Eukaryota</taxon>
        <taxon>Metazoa</taxon>
        <taxon>Ecdysozoa</taxon>
        <taxon>Arthropoda</taxon>
        <taxon>Hexapoda</taxon>
        <taxon>Insecta</taxon>
        <taxon>Pterygota</taxon>
        <taxon>Neoptera</taxon>
        <taxon>Endopterygota</taxon>
        <taxon>Hymenoptera</taxon>
        <taxon>Apocrita</taxon>
        <taxon>Aculeata</taxon>
        <taxon>Formicoidea</taxon>
        <taxon>Formicidae</taxon>
        <taxon>Myrmicinae</taxon>
        <taxon>Trachymyrmex</taxon>
    </lineage>
</organism>
<dbReference type="AlphaFoldDB" id="A0A151IZM0"/>
<proteinExistence type="predicted"/>
<dbReference type="EMBL" id="KQ980686">
    <property type="protein sequence ID" value="KYN14532.1"/>
    <property type="molecule type" value="Genomic_DNA"/>
</dbReference>
<sequence length="70" mass="8205">MFANNEFEKNLYKLMNNAIFGKTMENVRKVDAKVQRCRLCLKHYNLPSQRTHINGSPLLIKNCDECSCIR</sequence>
<reference evidence="1 2" key="1">
    <citation type="submission" date="2015-09" db="EMBL/GenBank/DDBJ databases">
        <title>Trachymyrmex cornetzi WGS genome.</title>
        <authorList>
            <person name="Nygaard S."/>
            <person name="Hu H."/>
            <person name="Boomsma J."/>
            <person name="Zhang G."/>
        </authorList>
    </citation>
    <scope>NUCLEOTIDE SEQUENCE [LARGE SCALE GENOMIC DNA]</scope>
    <source>
        <strain evidence="1">Tcor2-1</strain>
        <tissue evidence="1">Whole body</tissue>
    </source>
</reference>
<keyword evidence="2" id="KW-1185">Reference proteome</keyword>